<sequence>MNEHELKSALQDVMVASSPPPPMSPAAAVAAGRAAQRRRNTAWAGGVAGVAVVAIAVGAVLVPQFTGGGNTQVGGPPVLTTTASSEPGSTPPSVTLTEVPPSASLDPSYTKPQWPSGQTDRTARSGPRADKSVQALNDLGAALPPTFQAVDKQPVTPPGDPGSTWYGPMRYTQSQFEDYYDGGKEIWEYMGTTPVTQQGTSGVGKLWILVLTKGNRFADAQSPCEAAEAAWAIRNGECAVRTVAGKQVAYVTAVPATTGDPNDRNDLDEVAIHRHDDGTVVVIGQAKEFYRTGHPALSGQPFTADQLATLVTDAKFHLD</sequence>
<feature type="compositionally biased region" description="Polar residues" evidence="1">
    <location>
        <begin position="79"/>
        <end position="96"/>
    </location>
</feature>
<feature type="region of interest" description="Disordered" evidence="1">
    <location>
        <begin position="147"/>
        <end position="167"/>
    </location>
</feature>
<feature type="transmembrane region" description="Helical" evidence="2">
    <location>
        <begin position="42"/>
        <end position="62"/>
    </location>
</feature>
<feature type="compositionally biased region" description="Polar residues" evidence="1">
    <location>
        <begin position="105"/>
        <end position="120"/>
    </location>
</feature>
<dbReference type="RefSeq" id="WP_121227068.1">
    <property type="nucleotide sequence ID" value="NZ_JBIUBA010000014.1"/>
</dbReference>
<dbReference type="OrthoDB" id="3821205at2"/>
<protein>
    <submittedName>
        <fullName evidence="3">Uncharacterized protein</fullName>
    </submittedName>
</protein>
<keyword evidence="2" id="KW-0472">Membrane</keyword>
<feature type="region of interest" description="Disordered" evidence="1">
    <location>
        <begin position="66"/>
        <end position="129"/>
    </location>
</feature>
<proteinExistence type="predicted"/>
<gene>
    <name evidence="3" type="ORF">DFJ66_6686</name>
</gene>
<accession>A0A495XJM5</accession>
<dbReference type="EMBL" id="RBXR01000001">
    <property type="protein sequence ID" value="RKT73355.1"/>
    <property type="molecule type" value="Genomic_DNA"/>
</dbReference>
<organism evidence="3 4">
    <name type="scientific">Saccharothrix variisporea</name>
    <dbReference type="NCBI Taxonomy" id="543527"/>
    <lineage>
        <taxon>Bacteria</taxon>
        <taxon>Bacillati</taxon>
        <taxon>Actinomycetota</taxon>
        <taxon>Actinomycetes</taxon>
        <taxon>Pseudonocardiales</taxon>
        <taxon>Pseudonocardiaceae</taxon>
        <taxon>Saccharothrix</taxon>
    </lineage>
</organism>
<dbReference type="Proteomes" id="UP000272729">
    <property type="component" value="Unassembled WGS sequence"/>
</dbReference>
<name>A0A495XJM5_9PSEU</name>
<keyword evidence="4" id="KW-1185">Reference proteome</keyword>
<evidence type="ECO:0000256" key="2">
    <source>
        <dbReference type="SAM" id="Phobius"/>
    </source>
</evidence>
<comment type="caution">
    <text evidence="3">The sequence shown here is derived from an EMBL/GenBank/DDBJ whole genome shotgun (WGS) entry which is preliminary data.</text>
</comment>
<keyword evidence="2" id="KW-1133">Transmembrane helix</keyword>
<evidence type="ECO:0000256" key="1">
    <source>
        <dbReference type="SAM" id="MobiDB-lite"/>
    </source>
</evidence>
<keyword evidence="2" id="KW-0812">Transmembrane</keyword>
<dbReference type="AlphaFoldDB" id="A0A495XJM5"/>
<reference evidence="3 4" key="1">
    <citation type="submission" date="2018-10" db="EMBL/GenBank/DDBJ databases">
        <title>Sequencing the genomes of 1000 actinobacteria strains.</title>
        <authorList>
            <person name="Klenk H.-P."/>
        </authorList>
    </citation>
    <scope>NUCLEOTIDE SEQUENCE [LARGE SCALE GENOMIC DNA]</scope>
    <source>
        <strain evidence="3 4">DSM 43911</strain>
    </source>
</reference>
<evidence type="ECO:0000313" key="4">
    <source>
        <dbReference type="Proteomes" id="UP000272729"/>
    </source>
</evidence>
<evidence type="ECO:0000313" key="3">
    <source>
        <dbReference type="EMBL" id="RKT73355.1"/>
    </source>
</evidence>